<evidence type="ECO:0000313" key="4">
    <source>
        <dbReference type="Proteomes" id="UP000662111"/>
    </source>
</evidence>
<feature type="compositionally biased region" description="Gly residues" evidence="1">
    <location>
        <begin position="219"/>
        <end position="233"/>
    </location>
</feature>
<sequence>MTTAGKVLFFVGLALSVIAVIVGIWGINRAIQDFSAMEADAFPVEGTATVPMQDGDVRFILAEPGTDPACTVTGPDGADVPVVAETALDDAAAQEGTSLVGTFTAGAAGEHTVTCESAAELSPALGFRDAIGLGTAGLAFLALFPLGFITLLGLVLWLVGRSRDRKAAAGPGGYGYSTSSGYGDASYGQGYGQQGYGAPGPGQQGGLNDGQQGYAAPGQGYGEQGGSGQGYGERYGSPPPPASSSDSPWAAPPPPGSDRREGGDDDRR</sequence>
<feature type="compositionally biased region" description="Low complexity" evidence="1">
    <location>
        <begin position="209"/>
        <end position="218"/>
    </location>
</feature>
<feature type="transmembrane region" description="Helical" evidence="2">
    <location>
        <begin position="130"/>
        <end position="159"/>
    </location>
</feature>
<name>A0ABQ2FAZ0_9MICO</name>
<feature type="compositionally biased region" description="Gly residues" evidence="1">
    <location>
        <begin position="193"/>
        <end position="208"/>
    </location>
</feature>
<protein>
    <recommendedName>
        <fullName evidence="5">DUF4333 domain-containing protein</fullName>
    </recommendedName>
</protein>
<organism evidence="3 4">
    <name type="scientific">Ornithinimicrobium pekingense</name>
    <dbReference type="NCBI Taxonomy" id="384677"/>
    <lineage>
        <taxon>Bacteria</taxon>
        <taxon>Bacillati</taxon>
        <taxon>Actinomycetota</taxon>
        <taxon>Actinomycetes</taxon>
        <taxon>Micrococcales</taxon>
        <taxon>Ornithinimicrobiaceae</taxon>
        <taxon>Ornithinimicrobium</taxon>
    </lineage>
</organism>
<evidence type="ECO:0008006" key="5">
    <source>
        <dbReference type="Google" id="ProtNLM"/>
    </source>
</evidence>
<keyword evidence="2" id="KW-0812">Transmembrane</keyword>
<feature type="compositionally biased region" description="Basic and acidic residues" evidence="1">
    <location>
        <begin position="257"/>
        <end position="268"/>
    </location>
</feature>
<accession>A0ABQ2FAZ0</accession>
<keyword evidence="2" id="KW-0472">Membrane</keyword>
<reference evidence="4" key="1">
    <citation type="journal article" date="2019" name="Int. J. Syst. Evol. Microbiol.">
        <title>The Global Catalogue of Microorganisms (GCM) 10K type strain sequencing project: providing services to taxonomists for standard genome sequencing and annotation.</title>
        <authorList>
            <consortium name="The Broad Institute Genomics Platform"/>
            <consortium name="The Broad Institute Genome Sequencing Center for Infectious Disease"/>
            <person name="Wu L."/>
            <person name="Ma J."/>
        </authorList>
    </citation>
    <scope>NUCLEOTIDE SEQUENCE [LARGE SCALE GENOMIC DNA]</scope>
    <source>
        <strain evidence="4">CGMCC 1.5362</strain>
    </source>
</reference>
<gene>
    <name evidence="3" type="ORF">GCM10011509_15730</name>
</gene>
<feature type="transmembrane region" description="Helical" evidence="2">
    <location>
        <begin position="7"/>
        <end position="27"/>
    </location>
</feature>
<evidence type="ECO:0000313" key="3">
    <source>
        <dbReference type="EMBL" id="GGK68207.1"/>
    </source>
</evidence>
<keyword evidence="4" id="KW-1185">Reference proteome</keyword>
<evidence type="ECO:0000256" key="1">
    <source>
        <dbReference type="SAM" id="MobiDB-lite"/>
    </source>
</evidence>
<dbReference type="EMBL" id="BMLB01000003">
    <property type="protein sequence ID" value="GGK68207.1"/>
    <property type="molecule type" value="Genomic_DNA"/>
</dbReference>
<keyword evidence="2" id="KW-1133">Transmembrane helix</keyword>
<comment type="caution">
    <text evidence="3">The sequence shown here is derived from an EMBL/GenBank/DDBJ whole genome shotgun (WGS) entry which is preliminary data.</text>
</comment>
<feature type="region of interest" description="Disordered" evidence="1">
    <location>
        <begin position="193"/>
        <end position="268"/>
    </location>
</feature>
<dbReference type="Proteomes" id="UP000662111">
    <property type="component" value="Unassembled WGS sequence"/>
</dbReference>
<evidence type="ECO:0000256" key="2">
    <source>
        <dbReference type="SAM" id="Phobius"/>
    </source>
</evidence>
<proteinExistence type="predicted"/>